<dbReference type="Pfam" id="PF03732">
    <property type="entry name" value="Retrotrans_gag"/>
    <property type="match status" value="1"/>
</dbReference>
<evidence type="ECO:0000259" key="1">
    <source>
        <dbReference type="Pfam" id="PF03732"/>
    </source>
</evidence>
<feature type="domain" description="Retrotransposon gag" evidence="1">
    <location>
        <begin position="14"/>
        <end position="100"/>
    </location>
</feature>
<protein>
    <recommendedName>
        <fullName evidence="1">Retrotransposon gag domain-containing protein</fullName>
    </recommendedName>
</protein>
<reference evidence="2 3" key="1">
    <citation type="submission" date="2018-04" db="EMBL/GenBank/DDBJ databases">
        <authorList>
            <person name="Vogel A."/>
        </authorList>
    </citation>
    <scope>NUCLEOTIDE SEQUENCE [LARGE SCALE GENOMIC DNA]</scope>
</reference>
<accession>A0A484M574</accession>
<gene>
    <name evidence="2" type="ORF">CCAM_LOCUS24964</name>
</gene>
<dbReference type="AlphaFoldDB" id="A0A484M574"/>
<evidence type="ECO:0000313" key="2">
    <source>
        <dbReference type="EMBL" id="VFQ83188.1"/>
    </source>
</evidence>
<dbReference type="Proteomes" id="UP000595140">
    <property type="component" value="Unassembled WGS sequence"/>
</dbReference>
<dbReference type="OrthoDB" id="1936908at2759"/>
<dbReference type="EMBL" id="OOIL02002580">
    <property type="protein sequence ID" value="VFQ83188.1"/>
    <property type="molecule type" value="Genomic_DNA"/>
</dbReference>
<organism evidence="2 3">
    <name type="scientific">Cuscuta campestris</name>
    <dbReference type="NCBI Taxonomy" id="132261"/>
    <lineage>
        <taxon>Eukaryota</taxon>
        <taxon>Viridiplantae</taxon>
        <taxon>Streptophyta</taxon>
        <taxon>Embryophyta</taxon>
        <taxon>Tracheophyta</taxon>
        <taxon>Spermatophyta</taxon>
        <taxon>Magnoliopsida</taxon>
        <taxon>eudicotyledons</taxon>
        <taxon>Gunneridae</taxon>
        <taxon>Pentapetalae</taxon>
        <taxon>asterids</taxon>
        <taxon>lamiids</taxon>
        <taxon>Solanales</taxon>
        <taxon>Convolvulaceae</taxon>
        <taxon>Cuscuteae</taxon>
        <taxon>Cuscuta</taxon>
        <taxon>Cuscuta subgen. Grammica</taxon>
        <taxon>Cuscuta sect. Cleistogrammica</taxon>
    </lineage>
</organism>
<dbReference type="InterPro" id="IPR005162">
    <property type="entry name" value="Retrotrans_gag_dom"/>
</dbReference>
<name>A0A484M574_9ASTE</name>
<proteinExistence type="predicted"/>
<evidence type="ECO:0000313" key="3">
    <source>
        <dbReference type="Proteomes" id="UP000595140"/>
    </source>
</evidence>
<sequence length="136" mass="16028">MRRPDSESPNSQALDAAYDWWKRIGINIPVPVPWANFDPLFRAEYVPDHYVKAKYEELSKFTHEKLTLLEYRQQFDGLAEFGKDLVNTMEKRCKRFIKGMIPDLSASLILVPRDEINDFYKKALDQNEELIRKAAY</sequence>
<keyword evidence="3" id="KW-1185">Reference proteome</keyword>